<feature type="region of interest" description="Disordered" evidence="2">
    <location>
        <begin position="1120"/>
        <end position="1140"/>
    </location>
</feature>
<feature type="compositionally biased region" description="Low complexity" evidence="2">
    <location>
        <begin position="1120"/>
        <end position="1133"/>
    </location>
</feature>
<keyword evidence="3" id="KW-0472">Membrane</keyword>
<reference evidence="7 9" key="2">
    <citation type="submission" date="2022-01" db="EMBL/GenBank/DDBJ databases">
        <title>VMRC isolate genome collection.</title>
        <authorList>
            <person name="France M."/>
            <person name="Rutt L."/>
            <person name="Humphrys M."/>
            <person name="Ravel J."/>
        </authorList>
    </citation>
    <scope>NUCLEOTIDE SEQUENCE [LARGE SCALE GENOMIC DNA]</scope>
    <source>
        <strain evidence="7 9">C0172B4</strain>
    </source>
</reference>
<dbReference type="Pfam" id="PF17965">
    <property type="entry name" value="MucBP_2"/>
    <property type="match status" value="4"/>
</dbReference>
<feature type="domain" description="Mucin binding" evidence="5">
    <location>
        <begin position="671"/>
        <end position="742"/>
    </location>
</feature>
<feature type="region of interest" description="Disordered" evidence="2">
    <location>
        <begin position="856"/>
        <end position="875"/>
    </location>
</feature>
<feature type="compositionally biased region" description="Basic and acidic residues" evidence="2">
    <location>
        <begin position="1391"/>
        <end position="1400"/>
    </location>
</feature>
<feature type="domain" description="YSIRK Gram-positive signal peptide" evidence="4">
    <location>
        <begin position="13"/>
        <end position="38"/>
    </location>
</feature>
<feature type="region of interest" description="Disordered" evidence="2">
    <location>
        <begin position="941"/>
        <end position="1007"/>
    </location>
</feature>
<comment type="caution">
    <text evidence="8">The sequence shown here is derived from an EMBL/GenBank/DDBJ whole genome shotgun (WGS) entry which is preliminary data.</text>
</comment>
<feature type="domain" description="Mub B2-like" evidence="6">
    <location>
        <begin position="770"/>
        <end position="845"/>
    </location>
</feature>
<evidence type="ECO:0000259" key="6">
    <source>
        <dbReference type="Pfam" id="PF17966"/>
    </source>
</evidence>
<evidence type="ECO:0000256" key="1">
    <source>
        <dbReference type="ARBA" id="ARBA00022729"/>
    </source>
</evidence>
<evidence type="ECO:0000259" key="4">
    <source>
        <dbReference type="Pfam" id="PF04650"/>
    </source>
</evidence>
<feature type="compositionally biased region" description="Polar residues" evidence="2">
    <location>
        <begin position="864"/>
        <end position="873"/>
    </location>
</feature>
<feature type="transmembrane region" description="Helical" evidence="3">
    <location>
        <begin position="25"/>
        <end position="47"/>
    </location>
</feature>
<feature type="domain" description="Mucin binding" evidence="5">
    <location>
        <begin position="1683"/>
        <end position="1754"/>
    </location>
</feature>
<feature type="compositionally biased region" description="Basic and acidic residues" evidence="2">
    <location>
        <begin position="951"/>
        <end position="964"/>
    </location>
</feature>
<proteinExistence type="predicted"/>
<feature type="domain" description="Mub B2-like" evidence="6">
    <location>
        <begin position="1761"/>
        <end position="1851"/>
    </location>
</feature>
<evidence type="ECO:0000313" key="10">
    <source>
        <dbReference type="Proteomes" id="UP001211566"/>
    </source>
</evidence>
<feature type="domain" description="Mub B2-like" evidence="6">
    <location>
        <begin position="1006"/>
        <end position="1101"/>
    </location>
</feature>
<dbReference type="Pfam" id="PF17966">
    <property type="entry name" value="Muc_B2"/>
    <property type="match status" value="6"/>
</dbReference>
<feature type="compositionally biased region" description="Basic and acidic residues" evidence="2">
    <location>
        <begin position="977"/>
        <end position="990"/>
    </location>
</feature>
<evidence type="ECO:0000259" key="5">
    <source>
        <dbReference type="Pfam" id="PF17965"/>
    </source>
</evidence>
<evidence type="ECO:0000256" key="2">
    <source>
        <dbReference type="SAM" id="MobiDB-lite"/>
    </source>
</evidence>
<feature type="compositionally biased region" description="Polar residues" evidence="2">
    <location>
        <begin position="619"/>
        <end position="637"/>
    </location>
</feature>
<feature type="region of interest" description="Disordered" evidence="2">
    <location>
        <begin position="608"/>
        <end position="655"/>
    </location>
</feature>
<feature type="domain" description="Mub B2-like" evidence="6">
    <location>
        <begin position="1405"/>
        <end position="1497"/>
    </location>
</feature>
<dbReference type="RefSeq" id="WP_269255007.1">
    <property type="nucleotide sequence ID" value="NZ_JAKHEY010000012.1"/>
</dbReference>
<evidence type="ECO:0000256" key="3">
    <source>
        <dbReference type="SAM" id="Phobius"/>
    </source>
</evidence>
<feature type="compositionally biased region" description="Polar residues" evidence="2">
    <location>
        <begin position="941"/>
        <end position="950"/>
    </location>
</feature>
<dbReference type="EMBL" id="JAKHPW010000011">
    <property type="protein sequence ID" value="MCZ3622712.1"/>
    <property type="molecule type" value="Genomic_DNA"/>
</dbReference>
<dbReference type="Proteomes" id="UP001211566">
    <property type="component" value="Unassembled WGS sequence"/>
</dbReference>
<evidence type="ECO:0000313" key="8">
    <source>
        <dbReference type="EMBL" id="MCZ9678826.1"/>
    </source>
</evidence>
<dbReference type="Pfam" id="PF04650">
    <property type="entry name" value="YSIRK_signal"/>
    <property type="match status" value="1"/>
</dbReference>
<dbReference type="Gene3D" id="3.10.20.470">
    <property type="match status" value="1"/>
</dbReference>
<reference evidence="8" key="1">
    <citation type="submission" date="2022-01" db="EMBL/GenBank/DDBJ databases">
        <title>STING isolate genome collection.</title>
        <authorList>
            <person name="France M."/>
            <person name="Rutt L."/>
            <person name="Humphrys M."/>
            <person name="Ravel J."/>
        </authorList>
    </citation>
    <scope>NUCLEOTIDE SEQUENCE</scope>
    <source>
        <strain evidence="8">C0081E5</strain>
    </source>
</reference>
<evidence type="ECO:0000313" key="7">
    <source>
        <dbReference type="EMBL" id="MCZ3622712.1"/>
    </source>
</evidence>
<feature type="domain" description="Mucin binding" evidence="5">
    <location>
        <begin position="1105"/>
        <end position="1175"/>
    </location>
</feature>
<keyword evidence="3" id="KW-1133">Transmembrane helix</keyword>
<feature type="region of interest" description="Disordered" evidence="2">
    <location>
        <begin position="1175"/>
        <end position="1206"/>
    </location>
</feature>
<feature type="domain" description="Mub B2-like" evidence="6">
    <location>
        <begin position="1205"/>
        <end position="1301"/>
    </location>
</feature>
<organism evidence="8 10">
    <name type="scientific">Lactobacillus mulieris</name>
    <dbReference type="NCBI Taxonomy" id="2508708"/>
    <lineage>
        <taxon>Bacteria</taxon>
        <taxon>Bacillati</taxon>
        <taxon>Bacillota</taxon>
        <taxon>Bacilli</taxon>
        <taxon>Lactobacillales</taxon>
        <taxon>Lactobacillaceae</taxon>
        <taxon>Lactobacillus</taxon>
    </lineage>
</organism>
<dbReference type="InterPro" id="IPR041495">
    <property type="entry name" value="Mub_B2"/>
</dbReference>
<feature type="domain" description="Mub B2-like" evidence="6">
    <location>
        <begin position="1589"/>
        <end position="1681"/>
    </location>
</feature>
<gene>
    <name evidence="7" type="ORF">L2772_07605</name>
    <name evidence="8" type="ORF">L2Z99_07100</name>
</gene>
<feature type="region of interest" description="Disordered" evidence="2">
    <location>
        <begin position="1377"/>
        <end position="1402"/>
    </location>
</feature>
<dbReference type="NCBIfam" id="TIGR01168">
    <property type="entry name" value="YSIRK_signal"/>
    <property type="match status" value="1"/>
</dbReference>
<accession>A0AAW5WZX3</accession>
<dbReference type="EMBL" id="JAKHEY010000012">
    <property type="protein sequence ID" value="MCZ9678826.1"/>
    <property type="molecule type" value="Genomic_DNA"/>
</dbReference>
<sequence>MSFFNNRLCEYVNEIQRFSFRKTSIGLASFAISSLIFLNWSTGYALADTSSSINSLKLNNTSKIENSDTPVISKNVEVNSAKDKLNQEIDTAQKAGFNIKQDSDKVIKVNDEVDGLEKVQADYAEQSSNISQQIKGEQSKLDEWQHQREEQEEAFKQGRAVEATDHAYVENTFEYNSHADSVKLYKVIKSNDGKELKEEIQLSGTNTQNKEPRNFDEPSNPNRLQYAEVDSDTHLYARWSNVVLDTATNKKYDMVVELSDAVIDKRELYGNPTKNEKGIIEIFRDPSSGLAFNYVTALKLTKYLVESGTDNIYEGEDYFTQDTLNRQLPDPEQPLNKRYQAENQRAEFIKPVEGAIAAFVPKGSAMESVEHDISNGNSGAKSLIEEVNSSLPKNKQLSESVFISKGAEVKINDEGQITYPVKESMVFLTKGKASFLLGVINPINNGDPEDVYVGPDVRKHRVRADYTQVGLGVLDKNDFKSVEKPTITYHRTLVKSPVSLTKTIHYIDNNGKKVKDSVSSSVTVYKTFDPTNPLDSSVISYESTDSKIPVNSTGEVILPGAEVPLIKGAYAKIVPSEAKNDSEVSVKNPTREYNVVYNSFGKIIPVDESGRPIPGADTPTYNNNSDDPTKAGDTTTPKVPGYTATKTTVPGSEITDPGEDIKVTYTANKKTTNIVFKDQDNNNEVVETVPVDGHTSEIVPVDGTKMTIPYGYELVPGNTVPTTITFNGGDETTPDTVVYLKHKTTTVTPDTDTTKTLPDNPTKNYPSIDALTKTVTRTINVHNTDGTVTHETQQVKFTRTATVDEATGEVTGYGNWTVDTSDNKPSEFEAYNYTTPSGYTSKVAYNTTEDKAQAGNGTVAKADASTTTDNETTPVEGGTVDVYFVPEKQTITVTVIDQDGNPVVIPTDIPTIFNGTTNSKVGTDVTDGVTNITTYLTQHGYEITNQSETPKNFDDTDNTGKDSDQTSQNIAITVKHKTVDVTPDKPKTTDDNLPDNPDTKYPSGVSETDLNKTITRTIVEVDPVTGEKKTVATQTVHYTRTATVDEVTRKVTYTNWATTDKWASYTPTTKPGYTPSQNSVDETTPLVTDQDQTVTITYNANPTNTKVVFVDDNDGGKTVKTVPVNGVTGGTTPLSSDDQKIPDGYELVDGNKVPTEITFNNDGSQTPDTTIHLKHKTTTVTPDSPKTTDDNLPDNPDKKFPSGVSETDLNKTITRTIVEVDPLTGEKKTVATQTVHYTRTATVDEVTGKVTHTTDWTTTDKWASYTATDKPGYTPSQKSVDETTPAVTDKDQTVTITYNANPTNTSVVFVDDNDGGKTVKTVTVDGTTGGTTPLSSDDQKIPDGYELVPGNTVPTEITFNNDGSQTPDTTIHLKHKTTTVTPENPAQPGDKLPDNPDKTYPDGVETTKTITRTINVHKPDGTTETTTQTVTFTRTVTVDEVTGKVISSTPWTSTNPDYPEYTVPSIDGYTPSQTTVEKVTPKDTDGNTTVDVTYTGNTQTIKVVVTDKTTGKEVTVDVPTSFNGTSDQKVGTDVTDSVEKIRNFLKQKGYSVPDKIDIPTSFDHSQNKDSKTDDHPQVINITVDHTYSSSTETKTITRTIKVITPDGKTTETKQTVTYSRTVTTDNVTGQSTTGSWTTTDKWNSYTVPTIDGYTPSQSTVEKVTPSVDDSDQTVTIDYSADKQTIVVNYVDKDSNNKLLTSVTLTGFTGDKVEYSTAETIKSFENAGYELVSDNFSNNAYYLAKMQIFTVVLKHDPILKVETKQFTYTVHYVSTDGVSVPEDNVQVSTWKRTISKDLVTGIETPITSWTSNINKYKEVITPEIASHYADTLMVDSKNVLQKNIVVTVTYKPEIVLNNDSEFSKSKISNKLEKENEQRKINNLMSNKPILNAQSLKLSQKSLINYDKNLPQTGNHEKLVQILGIGLMTTSLLFKLLGNKKEN</sequence>
<evidence type="ECO:0000313" key="9">
    <source>
        <dbReference type="Proteomes" id="UP001211420"/>
    </source>
</evidence>
<dbReference type="InterPro" id="IPR005877">
    <property type="entry name" value="YSIRK_signal_dom"/>
</dbReference>
<feature type="compositionally biased region" description="Basic and acidic residues" evidence="2">
    <location>
        <begin position="1565"/>
        <end position="1575"/>
    </location>
</feature>
<protein>
    <submittedName>
        <fullName evidence="8">YSIRK-type signal peptide-containing protein</fullName>
    </submittedName>
</protein>
<feature type="domain" description="Mucin binding" evidence="5">
    <location>
        <begin position="1306"/>
        <end position="1375"/>
    </location>
</feature>
<keyword evidence="1" id="KW-0732">Signal</keyword>
<keyword evidence="3" id="KW-0812">Transmembrane</keyword>
<dbReference type="Gene3D" id="2.60.40.4300">
    <property type="match status" value="6"/>
</dbReference>
<feature type="region of interest" description="Disordered" evidence="2">
    <location>
        <begin position="1556"/>
        <end position="1575"/>
    </location>
</feature>
<name>A0AAW5WZX3_9LACO</name>
<keyword evidence="9" id="KW-1185">Reference proteome</keyword>
<dbReference type="Gene3D" id="3.10.20.320">
    <property type="entry name" value="Putative peptidoglycan bound protein (lpxtg motif)"/>
    <property type="match status" value="2"/>
</dbReference>
<dbReference type="Proteomes" id="UP001211420">
    <property type="component" value="Unassembled WGS sequence"/>
</dbReference>
<dbReference type="InterPro" id="IPR041558">
    <property type="entry name" value="MucBP_2"/>
</dbReference>